<protein>
    <recommendedName>
        <fullName evidence="5">Outer envelope protein 61</fullName>
    </recommendedName>
</protein>
<evidence type="ECO:0000256" key="1">
    <source>
        <dbReference type="SAM" id="MobiDB-lite"/>
    </source>
</evidence>
<keyword evidence="2" id="KW-0472">Membrane</keyword>
<dbReference type="InterPro" id="IPR053319">
    <property type="entry name" value="OEP61"/>
</dbReference>
<name>A0AAW1REK8_9CHLO</name>
<keyword evidence="4" id="KW-1185">Reference proteome</keyword>
<dbReference type="InterPro" id="IPR011990">
    <property type="entry name" value="TPR-like_helical_dom_sf"/>
</dbReference>
<gene>
    <name evidence="3" type="ORF">WJX81_004066</name>
</gene>
<evidence type="ECO:0000256" key="2">
    <source>
        <dbReference type="SAM" id="Phobius"/>
    </source>
</evidence>
<reference evidence="3 4" key="1">
    <citation type="journal article" date="2024" name="Nat. Commun.">
        <title>Phylogenomics reveals the evolutionary origins of lichenization in chlorophyte algae.</title>
        <authorList>
            <person name="Puginier C."/>
            <person name="Libourel C."/>
            <person name="Otte J."/>
            <person name="Skaloud P."/>
            <person name="Haon M."/>
            <person name="Grisel S."/>
            <person name="Petersen M."/>
            <person name="Berrin J.G."/>
            <person name="Delaux P.M."/>
            <person name="Dal Grande F."/>
            <person name="Keller J."/>
        </authorList>
    </citation>
    <scope>NUCLEOTIDE SEQUENCE [LARGE SCALE GENOMIC DNA]</scope>
    <source>
        <strain evidence="3 4">SAG 245.80</strain>
    </source>
</reference>
<proteinExistence type="predicted"/>
<evidence type="ECO:0008006" key="5">
    <source>
        <dbReference type="Google" id="ProtNLM"/>
    </source>
</evidence>
<dbReference type="PANTHER" id="PTHR48433:SF1">
    <property type="entry name" value="OUTER ENVELOPE PROTEIN 61-LIKE"/>
    <property type="match status" value="1"/>
</dbReference>
<keyword evidence="2" id="KW-1133">Transmembrane helix</keyword>
<keyword evidence="2" id="KW-0812">Transmembrane</keyword>
<dbReference type="EMBL" id="JALJOU010000043">
    <property type="protein sequence ID" value="KAK9831966.1"/>
    <property type="molecule type" value="Genomic_DNA"/>
</dbReference>
<sequence length="555" mass="57978">MMSPEMMKAAMEAASKMTPEQMQQMQAMAQAMPSGQLEQMQRMMAAMPPEMVQQGMQQMNHLSPAEQLDAMRRNPSSMQAAMSQAQAKLGSDPGYQLRSAQLLKDEGNRLFAAKAYGEAADKYTSAKASLTGNAAPKACDLRKACQLNLAACLLALHRPAEAVAECAEVLAAAPRERKALYRRGLGRLALYEPASAVPDLRAALELSPEAEKPVIQAKLREAEAALAEELGEAPASQSAQPEPAAGASAPRPIAPGSAPDAVEIMPAAQAAPASYPASAAVGGFEGFGGGGAGGTTPADQARQMRTTAAMLRANPSMAQQMMASAASMTPEHLETAARMSGQQLPAGMRLTPEMARAAAAGVSAMSPDDLERMADQVEAGTLHPGMMGGMGGMGGGGAPPGGMEEAMRMMQANPDLMKTAMDMMGSMPAEQIAAMQRSMMGGGAFPGVSPPAAPPNPAMMEMMKSMMKNISPEQMAAMSRMAGRDLSPAEAQALSERMRGMSDAQMRGVLMASSYAARGWAALQAARRWLAANPMVFAALMVLLLAVLARRFGLL</sequence>
<feature type="transmembrane region" description="Helical" evidence="2">
    <location>
        <begin position="529"/>
        <end position="549"/>
    </location>
</feature>
<accession>A0AAW1REK8</accession>
<dbReference type="AlphaFoldDB" id="A0AAW1REK8"/>
<dbReference type="SUPFAM" id="SSF48452">
    <property type="entry name" value="TPR-like"/>
    <property type="match status" value="1"/>
</dbReference>
<dbReference type="Proteomes" id="UP001445335">
    <property type="component" value="Unassembled WGS sequence"/>
</dbReference>
<feature type="region of interest" description="Disordered" evidence="1">
    <location>
        <begin position="228"/>
        <end position="259"/>
    </location>
</feature>
<evidence type="ECO:0000313" key="4">
    <source>
        <dbReference type="Proteomes" id="UP001445335"/>
    </source>
</evidence>
<dbReference type="Gene3D" id="1.25.40.10">
    <property type="entry name" value="Tetratricopeptide repeat domain"/>
    <property type="match status" value="1"/>
</dbReference>
<evidence type="ECO:0000313" key="3">
    <source>
        <dbReference type="EMBL" id="KAK9831966.1"/>
    </source>
</evidence>
<dbReference type="PANTHER" id="PTHR48433">
    <property type="entry name" value="OUTER ENVELOPE PROTEIN 61-LIKE"/>
    <property type="match status" value="1"/>
</dbReference>
<organism evidence="3 4">
    <name type="scientific">Elliptochloris bilobata</name>
    <dbReference type="NCBI Taxonomy" id="381761"/>
    <lineage>
        <taxon>Eukaryota</taxon>
        <taxon>Viridiplantae</taxon>
        <taxon>Chlorophyta</taxon>
        <taxon>core chlorophytes</taxon>
        <taxon>Trebouxiophyceae</taxon>
        <taxon>Trebouxiophyceae incertae sedis</taxon>
        <taxon>Elliptochloris clade</taxon>
        <taxon>Elliptochloris</taxon>
    </lineage>
</organism>
<feature type="compositionally biased region" description="Low complexity" evidence="1">
    <location>
        <begin position="228"/>
        <end position="250"/>
    </location>
</feature>
<comment type="caution">
    <text evidence="3">The sequence shown here is derived from an EMBL/GenBank/DDBJ whole genome shotgun (WGS) entry which is preliminary data.</text>
</comment>